<name>A0A7I7QUP2_9MYCO</name>
<proteinExistence type="predicted"/>
<evidence type="ECO:0000313" key="4">
    <source>
        <dbReference type="Proteomes" id="UP000467193"/>
    </source>
</evidence>
<evidence type="ECO:0000256" key="1">
    <source>
        <dbReference type="SAM" id="SignalP"/>
    </source>
</evidence>
<accession>A0A7I7QUP2</accession>
<dbReference type="Pfam" id="PF05305">
    <property type="entry name" value="DUF732"/>
    <property type="match status" value="1"/>
</dbReference>
<organism evidence="3 4">
    <name type="scientific">Mycolicibacterium sediminis</name>
    <dbReference type="NCBI Taxonomy" id="1286180"/>
    <lineage>
        <taxon>Bacteria</taxon>
        <taxon>Bacillati</taxon>
        <taxon>Actinomycetota</taxon>
        <taxon>Actinomycetes</taxon>
        <taxon>Mycobacteriales</taxon>
        <taxon>Mycobacteriaceae</taxon>
        <taxon>Mycolicibacterium</taxon>
    </lineage>
</organism>
<sequence>MGGAPHSPYARLVSRRFAPARLTVATLGIAATAILAAAPAHADPVDDAFLDALGTAGVAMTDTNPGDAVALGQSVCPMLSQPGQTTADAAAQVADAAGMSMGPATMFTGLAISMFCPGAVAALGNGQNPIPFGLFGF</sequence>
<protein>
    <recommendedName>
        <fullName evidence="2">DUF732 domain-containing protein</fullName>
    </recommendedName>
</protein>
<evidence type="ECO:0000313" key="3">
    <source>
        <dbReference type="EMBL" id="BBY30053.1"/>
    </source>
</evidence>
<feature type="signal peptide" evidence="1">
    <location>
        <begin position="1"/>
        <end position="42"/>
    </location>
</feature>
<dbReference type="EMBL" id="AP022588">
    <property type="protein sequence ID" value="BBY30053.1"/>
    <property type="molecule type" value="Genomic_DNA"/>
</dbReference>
<dbReference type="InterPro" id="IPR007969">
    <property type="entry name" value="DUF732"/>
</dbReference>
<reference evidence="3 4" key="1">
    <citation type="journal article" date="2019" name="Emerg. Microbes Infect.">
        <title>Comprehensive subspecies identification of 175 nontuberculous mycobacteria species based on 7547 genomic profiles.</title>
        <authorList>
            <person name="Matsumoto Y."/>
            <person name="Kinjo T."/>
            <person name="Motooka D."/>
            <person name="Nabeya D."/>
            <person name="Jung N."/>
            <person name="Uechi K."/>
            <person name="Horii T."/>
            <person name="Iida T."/>
            <person name="Fujita J."/>
            <person name="Nakamura S."/>
        </authorList>
    </citation>
    <scope>NUCLEOTIDE SEQUENCE [LARGE SCALE GENOMIC DNA]</scope>
    <source>
        <strain evidence="3 4">JCM 17899</strain>
    </source>
</reference>
<feature type="domain" description="DUF732" evidence="2">
    <location>
        <begin position="46"/>
        <end position="117"/>
    </location>
</feature>
<gene>
    <name evidence="3" type="ORF">MSEDJ_41490</name>
</gene>
<keyword evidence="1" id="KW-0732">Signal</keyword>
<keyword evidence="4" id="KW-1185">Reference proteome</keyword>
<feature type="chain" id="PRO_5029441768" description="DUF732 domain-containing protein" evidence="1">
    <location>
        <begin position="43"/>
        <end position="137"/>
    </location>
</feature>
<dbReference type="KEGG" id="msei:MSEDJ_41490"/>
<dbReference type="AlphaFoldDB" id="A0A7I7QUP2"/>
<evidence type="ECO:0000259" key="2">
    <source>
        <dbReference type="Pfam" id="PF05305"/>
    </source>
</evidence>
<dbReference type="Proteomes" id="UP000467193">
    <property type="component" value="Chromosome"/>
</dbReference>